<accession>A0ABM8V8E7</accession>
<dbReference type="Proteomes" id="UP000681526">
    <property type="component" value="Unassembled WGS sequence"/>
</dbReference>
<evidence type="ECO:0000313" key="2">
    <source>
        <dbReference type="Proteomes" id="UP000681526"/>
    </source>
</evidence>
<sequence>MKRIELRPDLRTAGGEVNDILVDGRYAGTMTLVYREGGRLTGSVQLDRDVLRARDKQRVLKHVNDYIQSFVLAVGAASCEVFVTYSPFEQFIVMADEEDEELVGTWKEDEDESEWQEAEYELVLVGKKRNRLHYHVYDERRRWIAEAHLRADDGKVTGSVRWRSLPDEEEIELVTELIVSDFDEDSVDEFLIDHRHDDELLETVELAHEEVPETKSSHVKKAGMRGEANFTAKLIRDDGDTLTYEIRSKADGNRTIGTATVDIRERRLTGFIDFRDRRHAEDAGAIAAVLMRELDKEKEYDGLNLSLMYRNRLIDEFIVENETVH</sequence>
<evidence type="ECO:0000313" key="1">
    <source>
        <dbReference type="EMBL" id="CAG5091965.1"/>
    </source>
</evidence>
<dbReference type="RefSeq" id="WP_213486189.1">
    <property type="nucleotide sequence ID" value="NZ_CAJRAY010000087.1"/>
</dbReference>
<protein>
    <submittedName>
        <fullName evidence="1">Uncharacterized protein</fullName>
    </submittedName>
</protein>
<dbReference type="EMBL" id="CAJRAY010000087">
    <property type="protein sequence ID" value="CAG5091965.1"/>
    <property type="molecule type" value="Genomic_DNA"/>
</dbReference>
<organism evidence="1 2">
    <name type="scientific">Thermobacillus xylanilyticus</name>
    <dbReference type="NCBI Taxonomy" id="76633"/>
    <lineage>
        <taxon>Bacteria</taxon>
        <taxon>Bacillati</taxon>
        <taxon>Bacillota</taxon>
        <taxon>Bacilli</taxon>
        <taxon>Bacillales</taxon>
        <taxon>Paenibacillaceae</taxon>
        <taxon>Thermobacillus</taxon>
    </lineage>
</organism>
<keyword evidence="2" id="KW-1185">Reference proteome</keyword>
<gene>
    <name evidence="1" type="primary">txxe 3492</name>
    <name evidence="1" type="ORF">TXXE_17290</name>
</gene>
<proteinExistence type="predicted"/>
<reference evidence="1 2" key="1">
    <citation type="submission" date="2021-04" db="EMBL/GenBank/DDBJ databases">
        <authorList>
            <person name="Rakotoarivonina H."/>
        </authorList>
    </citation>
    <scope>NUCLEOTIDE SEQUENCE [LARGE SCALE GENOMIC DNA]</scope>
    <source>
        <strain evidence="1 2">XE</strain>
    </source>
</reference>
<comment type="caution">
    <text evidence="1">The sequence shown here is derived from an EMBL/GenBank/DDBJ whole genome shotgun (WGS) entry which is preliminary data.</text>
</comment>
<name>A0ABM8V8E7_THEXY</name>